<dbReference type="InterPro" id="IPR017871">
    <property type="entry name" value="ABC_transporter-like_CS"/>
</dbReference>
<evidence type="ECO:0000256" key="1">
    <source>
        <dbReference type="ARBA" id="ARBA00005417"/>
    </source>
</evidence>
<accession>A0AAW7J4B5</accession>
<dbReference type="InterPro" id="IPR003439">
    <property type="entry name" value="ABC_transporter-like_ATP-bd"/>
</dbReference>
<dbReference type="PANTHER" id="PTHR42798">
    <property type="entry name" value="LIPOPROTEIN-RELEASING SYSTEM ATP-BINDING PROTEIN LOLD"/>
    <property type="match status" value="1"/>
</dbReference>
<dbReference type="PANTHER" id="PTHR42798:SF2">
    <property type="entry name" value="ABC TRANSPORTER ATP-BINDING PROTEIN MG467-RELATED"/>
    <property type="match status" value="1"/>
</dbReference>
<name>A0AAW7J4B5_9LACT</name>
<evidence type="ECO:0000313" key="7">
    <source>
        <dbReference type="EMBL" id="MDM7546568.1"/>
    </source>
</evidence>
<protein>
    <submittedName>
        <fullName evidence="7">ABC transporter ATP-binding protein</fullName>
    </submittedName>
</protein>
<dbReference type="EMBL" id="JAUCAE010000006">
    <property type="protein sequence ID" value="MDM7546568.1"/>
    <property type="molecule type" value="Genomic_DNA"/>
</dbReference>
<dbReference type="CDD" id="cd03255">
    <property type="entry name" value="ABC_MJ0796_LolCDE_FtsE"/>
    <property type="match status" value="1"/>
</dbReference>
<organism evidence="7 8">
    <name type="scientific">Lactococcus lactis</name>
    <dbReference type="NCBI Taxonomy" id="1358"/>
    <lineage>
        <taxon>Bacteria</taxon>
        <taxon>Bacillati</taxon>
        <taxon>Bacillota</taxon>
        <taxon>Bacilli</taxon>
        <taxon>Lactobacillales</taxon>
        <taxon>Streptococcaceae</taxon>
        <taxon>Lactococcus</taxon>
    </lineage>
</organism>
<dbReference type="PROSITE" id="PS50893">
    <property type="entry name" value="ABC_TRANSPORTER_2"/>
    <property type="match status" value="1"/>
</dbReference>
<sequence>MTFIEVINESKIYQSGQEKIYANDQVNFEIEKGELAVILGSSGAGKSTVLNILGGMDTNDEGEVIIDEEKISNFSNKELITYRRYAVGFVFQFYNLINNLTALENVELASEIVENALDAKEVLKSVGLEHRLHNFPSQLSGGEQQRVAIARAIAKNPKILLCDEPTGALDYHTGKQILKILQDMARKEGKTVIIVTHNAAIAPIANRVIQMHDGKIKQIDNNSQPEDIDRIEW</sequence>
<dbReference type="SMART" id="SM00382">
    <property type="entry name" value="AAA"/>
    <property type="match status" value="1"/>
</dbReference>
<evidence type="ECO:0000256" key="5">
    <source>
        <dbReference type="ARBA" id="ARBA00022970"/>
    </source>
</evidence>
<dbReference type="InterPro" id="IPR017911">
    <property type="entry name" value="MacB-like_ATP-bd"/>
</dbReference>
<dbReference type="InterPro" id="IPR027417">
    <property type="entry name" value="P-loop_NTPase"/>
</dbReference>
<dbReference type="AlphaFoldDB" id="A0AAW7J4B5"/>
<dbReference type="GO" id="GO:0022857">
    <property type="term" value="F:transmembrane transporter activity"/>
    <property type="evidence" value="ECO:0007669"/>
    <property type="project" value="UniProtKB-ARBA"/>
</dbReference>
<dbReference type="FunFam" id="3.40.50.300:FF:000032">
    <property type="entry name" value="Export ABC transporter ATP-binding protein"/>
    <property type="match status" value="1"/>
</dbReference>
<evidence type="ECO:0000259" key="6">
    <source>
        <dbReference type="PROSITE" id="PS50893"/>
    </source>
</evidence>
<dbReference type="Pfam" id="PF00005">
    <property type="entry name" value="ABC_tran"/>
    <property type="match status" value="1"/>
</dbReference>
<dbReference type="InterPro" id="IPR003593">
    <property type="entry name" value="AAA+_ATPase"/>
</dbReference>
<keyword evidence="3" id="KW-0547">Nucleotide-binding</keyword>
<comment type="similarity">
    <text evidence="1">Belongs to the ABC transporter superfamily.</text>
</comment>
<proteinExistence type="inferred from homology"/>
<dbReference type="GO" id="GO:0016887">
    <property type="term" value="F:ATP hydrolysis activity"/>
    <property type="evidence" value="ECO:0007669"/>
    <property type="project" value="InterPro"/>
</dbReference>
<dbReference type="GO" id="GO:0006865">
    <property type="term" value="P:amino acid transport"/>
    <property type="evidence" value="ECO:0007669"/>
    <property type="project" value="UniProtKB-KW"/>
</dbReference>
<feature type="domain" description="ABC transporter" evidence="6">
    <location>
        <begin position="7"/>
        <end position="231"/>
    </location>
</feature>
<gene>
    <name evidence="7" type="ORF">QUD52_05960</name>
</gene>
<keyword evidence="4 7" id="KW-0067">ATP-binding</keyword>
<dbReference type="SUPFAM" id="SSF52540">
    <property type="entry name" value="P-loop containing nucleoside triphosphate hydrolases"/>
    <property type="match status" value="1"/>
</dbReference>
<evidence type="ECO:0000313" key="8">
    <source>
        <dbReference type="Proteomes" id="UP001240905"/>
    </source>
</evidence>
<evidence type="ECO:0000256" key="3">
    <source>
        <dbReference type="ARBA" id="ARBA00022741"/>
    </source>
</evidence>
<keyword evidence="5" id="KW-0029">Amino-acid transport</keyword>
<evidence type="ECO:0000256" key="4">
    <source>
        <dbReference type="ARBA" id="ARBA00022840"/>
    </source>
</evidence>
<dbReference type="GO" id="GO:0098796">
    <property type="term" value="C:membrane protein complex"/>
    <property type="evidence" value="ECO:0007669"/>
    <property type="project" value="UniProtKB-ARBA"/>
</dbReference>
<dbReference type="Proteomes" id="UP001240905">
    <property type="component" value="Unassembled WGS sequence"/>
</dbReference>
<evidence type="ECO:0000256" key="2">
    <source>
        <dbReference type="ARBA" id="ARBA00022448"/>
    </source>
</evidence>
<reference evidence="7" key="1">
    <citation type="submission" date="2023-06" db="EMBL/GenBank/DDBJ databases">
        <title>Draft Genome Sequences of lactic acid bacteria strains isolated from fermented milk products.</title>
        <authorList>
            <person name="Elcheninov A.G."/>
            <person name="Klyukina A."/>
            <person name="Zayulina K.S."/>
            <person name="Gavirova L.A."/>
            <person name="Shcherbakova P.A."/>
            <person name="Shestakov A.I."/>
            <person name="Kublanov I.V."/>
            <person name="Kochetkova T.V."/>
        </authorList>
    </citation>
    <scope>NUCLEOTIDE SEQUENCE</scope>
    <source>
        <strain evidence="7">TOM.142</strain>
    </source>
</reference>
<dbReference type="RefSeq" id="WP_259760350.1">
    <property type="nucleotide sequence ID" value="NZ_JAUCAE010000006.1"/>
</dbReference>
<comment type="caution">
    <text evidence="7">The sequence shown here is derived from an EMBL/GenBank/DDBJ whole genome shotgun (WGS) entry which is preliminary data.</text>
</comment>
<dbReference type="Gene3D" id="3.40.50.300">
    <property type="entry name" value="P-loop containing nucleotide triphosphate hydrolases"/>
    <property type="match status" value="1"/>
</dbReference>
<keyword evidence="2" id="KW-0813">Transport</keyword>
<dbReference type="PROSITE" id="PS00211">
    <property type="entry name" value="ABC_TRANSPORTER_1"/>
    <property type="match status" value="1"/>
</dbReference>
<dbReference type="GO" id="GO:0005524">
    <property type="term" value="F:ATP binding"/>
    <property type="evidence" value="ECO:0007669"/>
    <property type="project" value="UniProtKB-KW"/>
</dbReference>